<dbReference type="AlphaFoldDB" id="A0A6C0ELB3"/>
<evidence type="ECO:0000313" key="1">
    <source>
        <dbReference type="EMBL" id="QHT29502.1"/>
    </source>
</evidence>
<accession>A0A6C0ELB3</accession>
<proteinExistence type="predicted"/>
<sequence>MDRPNLFKRFVASYNYVQALQNLPPTYETGEVAKFKQVIPDPVSEQNIQIRLNDVEAAQKKLKEMNEKKN</sequence>
<protein>
    <submittedName>
        <fullName evidence="1">Uncharacterized protein</fullName>
    </submittedName>
</protein>
<reference evidence="1" key="1">
    <citation type="journal article" date="2020" name="Nature">
        <title>Giant virus diversity and host interactions through global metagenomics.</title>
        <authorList>
            <person name="Schulz F."/>
            <person name="Roux S."/>
            <person name="Paez-Espino D."/>
            <person name="Jungbluth S."/>
            <person name="Walsh D.A."/>
            <person name="Denef V.J."/>
            <person name="McMahon K.D."/>
            <person name="Konstantinidis K.T."/>
            <person name="Eloe-Fadrosh E.A."/>
            <person name="Kyrpides N.C."/>
            <person name="Woyke T."/>
        </authorList>
    </citation>
    <scope>NUCLEOTIDE SEQUENCE</scope>
    <source>
        <strain evidence="1">GVMAG-M-3300005589-24</strain>
    </source>
</reference>
<organism evidence="1">
    <name type="scientific">viral metagenome</name>
    <dbReference type="NCBI Taxonomy" id="1070528"/>
    <lineage>
        <taxon>unclassified sequences</taxon>
        <taxon>metagenomes</taxon>
        <taxon>organismal metagenomes</taxon>
    </lineage>
</organism>
<name>A0A6C0ELB3_9ZZZZ</name>
<dbReference type="EMBL" id="MN738878">
    <property type="protein sequence ID" value="QHT29502.1"/>
    <property type="molecule type" value="Genomic_DNA"/>
</dbReference>